<dbReference type="Proteomes" id="UP000373149">
    <property type="component" value="Unassembled WGS sequence"/>
</dbReference>
<dbReference type="EMBL" id="VMNX01000110">
    <property type="protein sequence ID" value="MPY51823.1"/>
    <property type="molecule type" value="Genomic_DNA"/>
</dbReference>
<gene>
    <name evidence="1" type="ORF">FPZ41_25940</name>
</gene>
<name>A0A5N8WWP9_9ACTN</name>
<evidence type="ECO:0000313" key="1">
    <source>
        <dbReference type="EMBL" id="MPY51823.1"/>
    </source>
</evidence>
<comment type="caution">
    <text evidence="1">The sequence shown here is derived from an EMBL/GenBank/DDBJ whole genome shotgun (WGS) entry which is preliminary data.</text>
</comment>
<organism evidence="1 2">
    <name type="scientific">Streptomyces acidicola</name>
    <dbReference type="NCBI Taxonomy" id="2596892"/>
    <lineage>
        <taxon>Bacteria</taxon>
        <taxon>Bacillati</taxon>
        <taxon>Actinomycetota</taxon>
        <taxon>Actinomycetes</taxon>
        <taxon>Kitasatosporales</taxon>
        <taxon>Streptomycetaceae</taxon>
        <taxon>Streptomyces</taxon>
    </lineage>
</organism>
<reference evidence="1 2" key="1">
    <citation type="submission" date="2019-09" db="EMBL/GenBank/DDBJ databases">
        <authorList>
            <person name="Duangmal K."/>
            <person name="Teo W.F.A."/>
            <person name="Lipun K."/>
        </authorList>
    </citation>
    <scope>NUCLEOTIDE SEQUENCE [LARGE SCALE GENOMIC DNA]</scope>
    <source>
        <strain evidence="1 2">K1PN6</strain>
    </source>
</reference>
<accession>A0A5N8WWP9</accession>
<dbReference type="RefSeq" id="WP_152866106.1">
    <property type="nucleotide sequence ID" value="NZ_JBFBAN010000025.1"/>
</dbReference>
<evidence type="ECO:0000313" key="2">
    <source>
        <dbReference type="Proteomes" id="UP000373149"/>
    </source>
</evidence>
<sequence length="110" mass="11866">MEPTSSSVEALDLLPLPDLARWSEYQIRGTVCVWDGATLGPTAVSLGQLDVDGRTGFPRVCRPCMRAHVTGSDATHRAMCEQCVDDQAVGSDAGCDTGRALRRLVLEYGR</sequence>
<keyword evidence="2" id="KW-1185">Reference proteome</keyword>
<protein>
    <submittedName>
        <fullName evidence="1">Uncharacterized protein</fullName>
    </submittedName>
</protein>
<dbReference type="AlphaFoldDB" id="A0A5N8WWP9"/>
<proteinExistence type="predicted"/>